<evidence type="ECO:0000313" key="7">
    <source>
        <dbReference type="EMBL" id="WNM63473.1"/>
    </source>
</evidence>
<feature type="transmembrane region" description="Helical" evidence="6">
    <location>
        <begin position="279"/>
        <end position="299"/>
    </location>
</feature>
<dbReference type="GO" id="GO:0043190">
    <property type="term" value="C:ATP-binding cassette (ABC) transporter complex"/>
    <property type="evidence" value="ECO:0007669"/>
    <property type="project" value="InterPro"/>
</dbReference>
<comment type="subcellular location">
    <subcellularLocation>
        <location evidence="1">Cell membrane</location>
        <topology evidence="1">Multi-pass membrane protein</topology>
    </subcellularLocation>
</comment>
<keyword evidence="5 6" id="KW-0472">Membrane</keyword>
<keyword evidence="3 6" id="KW-0812">Transmembrane</keyword>
<dbReference type="AlphaFoldDB" id="A0AA96GLL7"/>
<feature type="transmembrane region" description="Helical" evidence="6">
    <location>
        <begin position="337"/>
        <end position="359"/>
    </location>
</feature>
<evidence type="ECO:0000256" key="2">
    <source>
        <dbReference type="ARBA" id="ARBA00022475"/>
    </source>
</evidence>
<protein>
    <submittedName>
        <fullName evidence="7">LPS export ABC transporter permease LptG</fullName>
    </submittedName>
</protein>
<evidence type="ECO:0000256" key="5">
    <source>
        <dbReference type="ARBA" id="ARBA00023136"/>
    </source>
</evidence>
<sequence>MKKISWYVFGKFSRVFLMCLVTVLTIYLVVDFFEKLRKFLKYDADLSVILSFFVYRIPEIAFLLAPLAALMASILTICGLNRTREITAMRSCGLSFYQIAIPFFVFGGFVSVVGLSLTSVLIPLANIKAEFVQSVLIQNKPEPLLLTPERLWLRVGRNHLMRIDSVTEDGFRLNGIHQYTLDDRFSLKRILKGEWATFVDEEWIMEHAIERTFQAKERLQVNVIPRQTLPLSLTPDDFQNWLAQSPEHMSLYQLHDYIQRLIEDGHSPHRFLTDYWSRIAYSLVPLVMILLGISVSLRGSGVREVGIAKGLGQTLAIGFFFWAAHSVGIVLGRNGAVLPIIGGWIATVMFLIIGINLFLRLK</sequence>
<feature type="transmembrane region" description="Helical" evidence="6">
    <location>
        <begin position="12"/>
        <end position="30"/>
    </location>
</feature>
<dbReference type="KEGG" id="nneo:PQG83_06890"/>
<dbReference type="PANTHER" id="PTHR33529:SF6">
    <property type="entry name" value="YJGP_YJGQ FAMILY PERMEASE"/>
    <property type="match status" value="1"/>
</dbReference>
<feature type="transmembrane region" description="Helical" evidence="6">
    <location>
        <begin position="60"/>
        <end position="80"/>
    </location>
</feature>
<evidence type="ECO:0000256" key="1">
    <source>
        <dbReference type="ARBA" id="ARBA00004651"/>
    </source>
</evidence>
<keyword evidence="4 6" id="KW-1133">Transmembrane helix</keyword>
<keyword evidence="8" id="KW-1185">Reference proteome</keyword>
<dbReference type="EMBL" id="CP116968">
    <property type="protein sequence ID" value="WNM63473.1"/>
    <property type="molecule type" value="Genomic_DNA"/>
</dbReference>
<feature type="transmembrane region" description="Helical" evidence="6">
    <location>
        <begin position="311"/>
        <end position="331"/>
    </location>
</feature>
<reference evidence="7 8" key="1">
    <citation type="submission" date="2023-01" db="EMBL/GenBank/DDBJ databases">
        <title>Cultivation and genomic characterization of new, ubiquitous marine nitrite-oxidizing bacteria from the Nitrospirales.</title>
        <authorList>
            <person name="Mueller A.J."/>
            <person name="Daebeler A."/>
            <person name="Herbold C.W."/>
            <person name="Kirkegaard R.H."/>
            <person name="Daims H."/>
        </authorList>
    </citation>
    <scope>NUCLEOTIDE SEQUENCE [LARGE SCALE GENOMIC DNA]</scope>
    <source>
        <strain evidence="7 8">DK</strain>
    </source>
</reference>
<keyword evidence="2" id="KW-1003">Cell membrane</keyword>
<evidence type="ECO:0000256" key="4">
    <source>
        <dbReference type="ARBA" id="ARBA00022989"/>
    </source>
</evidence>
<organism evidence="7 8">
    <name type="scientific">Candidatus Nitrospira neomarina</name>
    <dbReference type="NCBI Taxonomy" id="3020899"/>
    <lineage>
        <taxon>Bacteria</taxon>
        <taxon>Pseudomonadati</taxon>
        <taxon>Nitrospirota</taxon>
        <taxon>Nitrospiria</taxon>
        <taxon>Nitrospirales</taxon>
        <taxon>Nitrospiraceae</taxon>
        <taxon>Nitrospira</taxon>
    </lineage>
</organism>
<dbReference type="GO" id="GO:0015920">
    <property type="term" value="P:lipopolysaccharide transport"/>
    <property type="evidence" value="ECO:0007669"/>
    <property type="project" value="TreeGrafter"/>
</dbReference>
<dbReference type="InterPro" id="IPR030923">
    <property type="entry name" value="LptG"/>
</dbReference>
<name>A0AA96GLL7_9BACT</name>
<evidence type="ECO:0000313" key="8">
    <source>
        <dbReference type="Proteomes" id="UP001302494"/>
    </source>
</evidence>
<evidence type="ECO:0000256" key="3">
    <source>
        <dbReference type="ARBA" id="ARBA00022692"/>
    </source>
</evidence>
<dbReference type="Proteomes" id="UP001302494">
    <property type="component" value="Chromosome"/>
</dbReference>
<proteinExistence type="predicted"/>
<gene>
    <name evidence="7" type="primary">lptG</name>
    <name evidence="7" type="ORF">PQG83_06890</name>
</gene>
<dbReference type="GO" id="GO:0055085">
    <property type="term" value="P:transmembrane transport"/>
    <property type="evidence" value="ECO:0007669"/>
    <property type="project" value="InterPro"/>
</dbReference>
<dbReference type="NCBIfam" id="TIGR04408">
    <property type="entry name" value="LptG_lptG"/>
    <property type="match status" value="1"/>
</dbReference>
<dbReference type="PANTHER" id="PTHR33529">
    <property type="entry name" value="SLR0882 PROTEIN-RELATED"/>
    <property type="match status" value="1"/>
</dbReference>
<dbReference type="RefSeq" id="WP_312748113.1">
    <property type="nucleotide sequence ID" value="NZ_CP116968.1"/>
</dbReference>
<feature type="transmembrane region" description="Helical" evidence="6">
    <location>
        <begin position="101"/>
        <end position="125"/>
    </location>
</feature>
<dbReference type="InterPro" id="IPR005495">
    <property type="entry name" value="LptG/LptF_permease"/>
</dbReference>
<dbReference type="Pfam" id="PF03739">
    <property type="entry name" value="LptF_LptG"/>
    <property type="match status" value="1"/>
</dbReference>
<accession>A0AA96GLL7</accession>
<evidence type="ECO:0000256" key="6">
    <source>
        <dbReference type="SAM" id="Phobius"/>
    </source>
</evidence>